<keyword evidence="2" id="KW-1185">Reference proteome</keyword>
<name>A0A2U9CBU8_SCOMX</name>
<protein>
    <submittedName>
        <fullName evidence="1">Uncharacterized protein</fullName>
    </submittedName>
</protein>
<evidence type="ECO:0000313" key="1">
    <source>
        <dbReference type="EMBL" id="AWP14051.1"/>
    </source>
</evidence>
<gene>
    <name evidence="1" type="ORF">SMAX5B_018024</name>
</gene>
<dbReference type="EMBL" id="CP026257">
    <property type="protein sequence ID" value="AWP14051.1"/>
    <property type="molecule type" value="Genomic_DNA"/>
</dbReference>
<reference evidence="1 2" key="1">
    <citation type="submission" date="2017-12" db="EMBL/GenBank/DDBJ databases">
        <title>Integrating genomic resources of turbot (Scophthalmus maximus) in depth evaluation of genetic and physical mapping variation across individuals.</title>
        <authorList>
            <person name="Martinez P."/>
        </authorList>
    </citation>
    <scope>NUCLEOTIDE SEQUENCE [LARGE SCALE GENOMIC DNA]</scope>
</reference>
<dbReference type="Proteomes" id="UP000246464">
    <property type="component" value="Chromosome 15"/>
</dbReference>
<evidence type="ECO:0000313" key="2">
    <source>
        <dbReference type="Proteomes" id="UP000246464"/>
    </source>
</evidence>
<organism evidence="1 2">
    <name type="scientific">Scophthalmus maximus</name>
    <name type="common">Turbot</name>
    <name type="synonym">Psetta maxima</name>
    <dbReference type="NCBI Taxonomy" id="52904"/>
    <lineage>
        <taxon>Eukaryota</taxon>
        <taxon>Metazoa</taxon>
        <taxon>Chordata</taxon>
        <taxon>Craniata</taxon>
        <taxon>Vertebrata</taxon>
        <taxon>Euteleostomi</taxon>
        <taxon>Actinopterygii</taxon>
        <taxon>Neopterygii</taxon>
        <taxon>Teleostei</taxon>
        <taxon>Neoteleostei</taxon>
        <taxon>Acanthomorphata</taxon>
        <taxon>Carangaria</taxon>
        <taxon>Pleuronectiformes</taxon>
        <taxon>Pleuronectoidei</taxon>
        <taxon>Scophthalmidae</taxon>
        <taxon>Scophthalmus</taxon>
    </lineage>
</organism>
<sequence length="132" mass="14086">MSAPLKAHTGIGCWCIVMGARTRPATVPTDLRIEAGEKISSSDEALQHHSAKVRREIIFRRKVTWIRHFAKLIGADHALDAPLVQSFHTGSGAASVPLTVIVVSVSASEDLSLSAGGKSWTAPSQSAWNMGE</sequence>
<dbReference type="AlphaFoldDB" id="A0A2U9CBU8"/>
<proteinExistence type="predicted"/>
<accession>A0A2U9CBU8</accession>